<dbReference type="InterPro" id="IPR001606">
    <property type="entry name" value="ARID_dom"/>
</dbReference>
<feature type="compositionally biased region" description="Low complexity" evidence="4">
    <location>
        <begin position="757"/>
        <end position="772"/>
    </location>
</feature>
<keyword evidence="3" id="KW-0539">Nucleus</keyword>
<feature type="compositionally biased region" description="Pro residues" evidence="4">
    <location>
        <begin position="1286"/>
        <end position="1302"/>
    </location>
</feature>
<evidence type="ECO:0000256" key="1">
    <source>
        <dbReference type="ARBA" id="ARBA00023015"/>
    </source>
</evidence>
<dbReference type="CDD" id="cd16100">
    <property type="entry name" value="ARID"/>
    <property type="match status" value="1"/>
</dbReference>
<evidence type="ECO:0000313" key="7">
    <source>
        <dbReference type="Proteomes" id="UP000815677"/>
    </source>
</evidence>
<feature type="region of interest" description="Disordered" evidence="4">
    <location>
        <begin position="1128"/>
        <end position="1169"/>
    </location>
</feature>
<feature type="compositionally biased region" description="Polar residues" evidence="4">
    <location>
        <begin position="998"/>
        <end position="1013"/>
    </location>
</feature>
<evidence type="ECO:0000313" key="6">
    <source>
        <dbReference type="EMBL" id="GAT47861.1"/>
    </source>
</evidence>
<keyword evidence="1" id="KW-0805">Transcription regulation</keyword>
<keyword evidence="2" id="KW-0804">Transcription</keyword>
<accession>A0ABQ0LDD1</accession>
<reference evidence="6" key="1">
    <citation type="submission" date="2014-09" db="EMBL/GenBank/DDBJ databases">
        <title>Genome sequence of the luminous mushroom Mycena chlorophos for searching fungal bioluminescence genes.</title>
        <authorList>
            <person name="Tanaka Y."/>
            <person name="Kasuga D."/>
            <person name="Oba Y."/>
            <person name="Hase S."/>
            <person name="Sato K."/>
            <person name="Oba Y."/>
            <person name="Sakakibara Y."/>
        </authorList>
    </citation>
    <scope>NUCLEOTIDE SEQUENCE</scope>
</reference>
<gene>
    <name evidence="6" type="ORF">MCHLO_05303</name>
</gene>
<dbReference type="PANTHER" id="PTHR13964:SF27">
    <property type="entry name" value="HAT-TRICK, ISOFORM D"/>
    <property type="match status" value="1"/>
</dbReference>
<evidence type="ECO:0000256" key="2">
    <source>
        <dbReference type="ARBA" id="ARBA00023163"/>
    </source>
</evidence>
<feature type="domain" description="ARID" evidence="5">
    <location>
        <begin position="67"/>
        <end position="185"/>
    </location>
</feature>
<evidence type="ECO:0000259" key="5">
    <source>
        <dbReference type="PROSITE" id="PS51011"/>
    </source>
</evidence>
<dbReference type="Proteomes" id="UP000815677">
    <property type="component" value="Unassembled WGS sequence"/>
</dbReference>
<feature type="compositionally biased region" description="Low complexity" evidence="4">
    <location>
        <begin position="251"/>
        <end position="263"/>
    </location>
</feature>
<feature type="compositionally biased region" description="Pro residues" evidence="4">
    <location>
        <begin position="1316"/>
        <end position="1344"/>
    </location>
</feature>
<evidence type="ECO:0000256" key="4">
    <source>
        <dbReference type="SAM" id="MobiDB-lite"/>
    </source>
</evidence>
<dbReference type="InterPro" id="IPR036431">
    <property type="entry name" value="ARID_dom_sf"/>
</dbReference>
<feature type="region of interest" description="Disordered" evidence="4">
    <location>
        <begin position="747"/>
        <end position="772"/>
    </location>
</feature>
<dbReference type="SMART" id="SM01014">
    <property type="entry name" value="ARID"/>
    <property type="match status" value="1"/>
</dbReference>
<organism evidence="6 7">
    <name type="scientific">Mycena chlorophos</name>
    <name type="common">Agaric fungus</name>
    <name type="synonym">Agaricus chlorophos</name>
    <dbReference type="NCBI Taxonomy" id="658473"/>
    <lineage>
        <taxon>Eukaryota</taxon>
        <taxon>Fungi</taxon>
        <taxon>Dikarya</taxon>
        <taxon>Basidiomycota</taxon>
        <taxon>Agaricomycotina</taxon>
        <taxon>Agaricomycetes</taxon>
        <taxon>Agaricomycetidae</taxon>
        <taxon>Agaricales</taxon>
        <taxon>Marasmiineae</taxon>
        <taxon>Mycenaceae</taxon>
        <taxon>Mycena</taxon>
    </lineage>
</organism>
<dbReference type="PANTHER" id="PTHR13964">
    <property type="entry name" value="RBP-RELATED"/>
    <property type="match status" value="1"/>
</dbReference>
<evidence type="ECO:0000256" key="3">
    <source>
        <dbReference type="ARBA" id="ARBA00023242"/>
    </source>
</evidence>
<dbReference type="Gene3D" id="1.10.150.60">
    <property type="entry name" value="ARID DNA-binding domain"/>
    <property type="match status" value="1"/>
</dbReference>
<dbReference type="SMART" id="SM00501">
    <property type="entry name" value="BRIGHT"/>
    <property type="match status" value="1"/>
</dbReference>
<feature type="compositionally biased region" description="Basic and acidic residues" evidence="4">
    <location>
        <begin position="1129"/>
        <end position="1150"/>
    </location>
</feature>
<dbReference type="EMBL" id="DF844078">
    <property type="protein sequence ID" value="GAT47861.1"/>
    <property type="molecule type" value="Genomic_DNA"/>
</dbReference>
<dbReference type="PROSITE" id="PS51011">
    <property type="entry name" value="ARID"/>
    <property type="match status" value="1"/>
</dbReference>
<feature type="region of interest" description="Disordered" evidence="4">
    <location>
        <begin position="188"/>
        <end position="268"/>
    </location>
</feature>
<feature type="compositionally biased region" description="Low complexity" evidence="4">
    <location>
        <begin position="1156"/>
        <end position="1165"/>
    </location>
</feature>
<feature type="compositionally biased region" description="Basic and acidic residues" evidence="4">
    <location>
        <begin position="224"/>
        <end position="235"/>
    </location>
</feature>
<dbReference type="SUPFAM" id="SSF46774">
    <property type="entry name" value="ARID-like"/>
    <property type="match status" value="1"/>
</dbReference>
<feature type="region of interest" description="Disordered" evidence="4">
    <location>
        <begin position="985"/>
        <end position="1013"/>
    </location>
</feature>
<dbReference type="InterPro" id="IPR051232">
    <property type="entry name" value="ARID/SWI1_ChromRemod"/>
</dbReference>
<keyword evidence="7" id="KW-1185">Reference proteome</keyword>
<feature type="region of interest" description="Disordered" evidence="4">
    <location>
        <begin position="1236"/>
        <end position="1255"/>
    </location>
</feature>
<proteinExistence type="predicted"/>
<name>A0ABQ0LDD1_MYCCL</name>
<feature type="region of interest" description="Disordered" evidence="4">
    <location>
        <begin position="1279"/>
        <end position="1344"/>
    </location>
</feature>
<protein>
    <recommendedName>
        <fullName evidence="5">ARID domain-containing protein</fullName>
    </recommendedName>
</protein>
<sequence>MSFDGGAGGFGAGLFPGPLDAAQAKQMAALEGVSRTRTTNGFNLGDTSNHLQDPAMAQRLGAPPRQSQRNQGFLNGLAKLMQSRNTPLPPALTGVDMAFDPGMWSMLDIVEPGVIRVAGKDVDILKLWGLVSRSGGAAQVSATNSWVHILASFGLEDQPVNGRPVSQILAQYYQAILLPFEQLYRHNQRHQGPQSDGPARRLSSASQEGNLEQHGDSDATGLKRKLESEEVDAKRARQKTGTAGMDGVDQASSAASASAPMSRPSRRTRNKIEFIPRVREVDHTGGRDLRPFESDAVVGRRPVREINEWGTVSIDALSLSLRSQLSTELSYALTTITVLTTMRGDTPQSGFPIAQCHELLDDMLDLLEDKAFGAPESGVVGSDFVFATNKELVTALVDFENEPFAGLRPRQGDKDRRLGPFQRPGNTVLSIINILRNLAYIADNCGFLAQQERMLDVMLRVCSVTRKDGQFAAESPILSLGDLITVRRETLYTLTQLVSPIPGIVFGDNGNPTTARIIHRAFHLISSFLVDPSETVSPFSLVQLGALKPPLLPDAALETFTRLAQADSSRKAFSTVISPASIQQLFTACIHRLPVSDQDFQTIIRENWLGYMEKVLMTIYALAFIAPPSLKRSLKADRSLGFKSVMLRMVQRFLTYPMMDVRGQFSIAARRAVEAMKVLDDGQDLFDTSEATVTTLSFGMGHGEGAENNRERGTGLLGGHRELAWELLMQREVISDSVLFNELESLARAPPPPTYQPDPDTSSDTSSTSEASLDPQILILSSSDNLNFQKGFLGADDERAAMEGQIQIKGAESTRWERLTVSLRSLETAYEHQIELGFAEVVLYTATDDSPMPSSFLFAIPMMEDTPQSLRTPHSSITHTLTATLHPFDASLAPVSEMLVVHTRRYTSHLHALDPSPETHTLTEPSRVEVQLPRTTFVAGEIVPLYVTIPPPPRQLVVDEGLRLRNVRIELLRIVQVNRDESDDEYLAGPSNGVVASPQPSTSKAPATPISPGSSYQTVIARSGASCRFHSSRPVKLRFILHQPSPSESPPDLHATLPSDFALVESDAECASITQLTLLHSITFRLDIHVSFVDMASHTERVSTISIPVIILAPPAPLPEVAPSMEAAYSKKHDRPPTRTVRYEETDHSAPRYSFGEAGPSAIPAGAPPPFEERDAPPPFFPSAAEARASTSSELPTFLESENEIIIPSDEGHSHPPATDPHVIGEGVEFGFPATEQFDGHSEDMQRSSTPPPTMEMATLDSTLVQSELGLVLEQHPAVEGTQGDLPPPPPALDDPSDPPPSIDSEFRSPENGPAPERPPTPPPAVVHAPPPYLIPATPPPYVD</sequence>
<dbReference type="Pfam" id="PF01388">
    <property type="entry name" value="ARID"/>
    <property type="match status" value="1"/>
</dbReference>